<dbReference type="EMBL" id="WVUD01000062">
    <property type="protein sequence ID" value="MYL85182.1"/>
    <property type="molecule type" value="Genomic_DNA"/>
</dbReference>
<evidence type="ECO:0000313" key="1">
    <source>
        <dbReference type="EMBL" id="MYL85182.1"/>
    </source>
</evidence>
<organism evidence="1 2">
    <name type="scientific">Solidesulfovibrio aerotolerans</name>
    <dbReference type="NCBI Taxonomy" id="295255"/>
    <lineage>
        <taxon>Bacteria</taxon>
        <taxon>Pseudomonadati</taxon>
        <taxon>Thermodesulfobacteriota</taxon>
        <taxon>Desulfovibrionia</taxon>
        <taxon>Desulfovibrionales</taxon>
        <taxon>Desulfovibrionaceae</taxon>
        <taxon>Solidesulfovibrio</taxon>
    </lineage>
</organism>
<gene>
    <name evidence="1" type="ORF">GTA51_18955</name>
</gene>
<comment type="caution">
    <text evidence="1">The sequence shown here is derived from an EMBL/GenBank/DDBJ whole genome shotgun (WGS) entry which is preliminary data.</text>
</comment>
<sequence length="103" mass="11553">MNMRELLEMRNLVAVAHHVPGRLRLRLDPQLREHPAAREFGQWSANGSGILATRLNPMARSLVVEYDPKRIDPDNLEKFLVGADDEHAMALAETLAKVFGVTP</sequence>
<dbReference type="AlphaFoldDB" id="A0A7C9IYR5"/>
<keyword evidence="2" id="KW-1185">Reference proteome</keyword>
<accession>A0A7C9IYR5</accession>
<name>A0A7C9IYR5_9BACT</name>
<evidence type="ECO:0000313" key="2">
    <source>
        <dbReference type="Proteomes" id="UP000482487"/>
    </source>
</evidence>
<dbReference type="RefSeq" id="WP_160963911.1">
    <property type="nucleotide sequence ID" value="NZ_WVUD01000062.1"/>
</dbReference>
<reference evidence="1 2" key="1">
    <citation type="submission" date="2020-01" db="EMBL/GenBank/DDBJ databases">
        <title>Genome sequence of Desulfovibrio aerotolerans DSM 16695(T).</title>
        <authorList>
            <person name="Karnachuk O."/>
            <person name="Avakyan M."/>
            <person name="Mardanov A."/>
            <person name="Kadnikov V."/>
            <person name="Ravin N."/>
        </authorList>
    </citation>
    <scope>NUCLEOTIDE SEQUENCE [LARGE SCALE GENOMIC DNA]</scope>
    <source>
        <strain evidence="1 2">DSM 16695</strain>
    </source>
</reference>
<dbReference type="OrthoDB" id="9131875at2"/>
<dbReference type="Proteomes" id="UP000482487">
    <property type="component" value="Unassembled WGS sequence"/>
</dbReference>
<proteinExistence type="predicted"/>
<protein>
    <submittedName>
        <fullName evidence="1">Cation transporter</fullName>
    </submittedName>
</protein>